<protein>
    <submittedName>
        <fullName evidence="9">Cobyrinate a,c-diamide synthase</fullName>
        <ecNumber evidence="9">6.3.5.11</ecNumber>
    </submittedName>
</protein>
<dbReference type="InterPro" id="IPR002586">
    <property type="entry name" value="CobQ/CobB/MinD/ParA_Nub-bd_dom"/>
</dbReference>
<dbReference type="PROSITE" id="PS51274">
    <property type="entry name" value="GATASE_COBBQ"/>
    <property type="match status" value="1"/>
</dbReference>
<dbReference type="EMBL" id="LR130778">
    <property type="protein sequence ID" value="VDN46061.1"/>
    <property type="molecule type" value="Genomic_DNA"/>
</dbReference>
<proteinExistence type="predicted"/>
<evidence type="ECO:0000256" key="1">
    <source>
        <dbReference type="ARBA" id="ARBA00001946"/>
    </source>
</evidence>
<sequence length="441" mass="49564">MKGILFAAPSSGSGKTTVTSGIIRALHNKGYRISPFKTGPDYIDKGFLEVAAKNAAGNLDLHLQGDLGMLEALSYVKPDIDYCIIEGAMGYYDGIYNTFENSSYAIGKKIGVNTILIYTPKGEMFTAVTKIKGMVDFGQGSITGVILNKVTEAHYDMLRVQIENHVGVKVLGYLPTIPELEFKSRHLGLIQSEEMTKLDSNLDHLAELVEKTIDLQSILNMCNTIPEQIRKSIQVKKKDLIIGVAKDKAFSFFYRENLEMLKSVGKVIYFSPLSDLSLPDCDLLYLGGGYPELYKEALSSNHEMLEAIRLFSEKGGHIFAECGGFMYLNEAIEEYKMVGIFKGEIKMTSKLQRFGYIDITLDQTCFLGEKGDQMRGHEFHRSRFLIEDQGETASIMTIKKTGKDNRWYCGYLYKNTYGGYPHFSFMGNKKMFTNIINRLTI</sequence>
<dbReference type="InterPro" id="IPR011698">
    <property type="entry name" value="GATase_3"/>
</dbReference>
<feature type="domain" description="CobQ/CobB/MinD/ParA nucleotide binding" evidence="7">
    <location>
        <begin position="4"/>
        <end position="184"/>
    </location>
</feature>
<dbReference type="GO" id="GO:0005524">
    <property type="term" value="F:ATP binding"/>
    <property type="evidence" value="ECO:0007669"/>
    <property type="project" value="UniProtKB-KW"/>
</dbReference>
<dbReference type="Gene3D" id="3.40.50.300">
    <property type="entry name" value="P-loop containing nucleotide triphosphate hydrolases"/>
    <property type="match status" value="1"/>
</dbReference>
<dbReference type="Pfam" id="PF01656">
    <property type="entry name" value="CbiA"/>
    <property type="match status" value="1"/>
</dbReference>
<dbReference type="Gene3D" id="3.40.50.880">
    <property type="match status" value="1"/>
</dbReference>
<dbReference type="RefSeq" id="WP_125135633.1">
    <property type="nucleotide sequence ID" value="NZ_LR130778.1"/>
</dbReference>
<dbReference type="EC" id="6.3.5.11" evidence="9"/>
<keyword evidence="4" id="KW-0067">ATP-binding</keyword>
<dbReference type="InterPro" id="IPR029062">
    <property type="entry name" value="Class_I_gatase-like"/>
</dbReference>
<dbReference type="GO" id="GO:0042242">
    <property type="term" value="F:cobyrinic acid a,c-diamide synthase activity"/>
    <property type="evidence" value="ECO:0007669"/>
    <property type="project" value="UniProtKB-EC"/>
</dbReference>
<gene>
    <name evidence="9" type="primary">cbiA</name>
    <name evidence="9" type="ORF">PATL70BA_0217</name>
</gene>
<dbReference type="SUPFAM" id="SSF52540">
    <property type="entry name" value="P-loop containing nucleoside triphosphate hydrolases"/>
    <property type="match status" value="1"/>
</dbReference>
<comment type="cofactor">
    <cofactor evidence="1">
        <name>Mg(2+)</name>
        <dbReference type="ChEBI" id="CHEBI:18420"/>
    </cofactor>
</comment>
<evidence type="ECO:0000259" key="8">
    <source>
        <dbReference type="Pfam" id="PF07685"/>
    </source>
</evidence>
<evidence type="ECO:0000313" key="10">
    <source>
        <dbReference type="Proteomes" id="UP000279029"/>
    </source>
</evidence>
<reference evidence="9 10" key="1">
    <citation type="submission" date="2018-09" db="EMBL/GenBank/DDBJ databases">
        <authorList>
            <person name="Postec A."/>
        </authorList>
    </citation>
    <scope>NUCLEOTIDE SEQUENCE [LARGE SCALE GENOMIC DNA]</scope>
    <source>
        <strain evidence="9">70B-A</strain>
    </source>
</reference>
<name>A0A3P7PS68_9FIRM</name>
<dbReference type="SUPFAM" id="SSF52317">
    <property type="entry name" value="Class I glutamine amidotransferase-like"/>
    <property type="match status" value="1"/>
</dbReference>
<evidence type="ECO:0000256" key="4">
    <source>
        <dbReference type="ARBA" id="ARBA00022840"/>
    </source>
</evidence>
<keyword evidence="6" id="KW-0315">Glutamine amidotransferase</keyword>
<dbReference type="InterPro" id="IPR027417">
    <property type="entry name" value="P-loop_NTPase"/>
</dbReference>
<evidence type="ECO:0000313" key="9">
    <source>
        <dbReference type="EMBL" id="VDN46061.1"/>
    </source>
</evidence>
<keyword evidence="2 9" id="KW-0436">Ligase</keyword>
<organism evidence="9 10">
    <name type="scientific">Petrocella atlantisensis</name>
    <dbReference type="NCBI Taxonomy" id="2173034"/>
    <lineage>
        <taxon>Bacteria</taxon>
        <taxon>Bacillati</taxon>
        <taxon>Bacillota</taxon>
        <taxon>Clostridia</taxon>
        <taxon>Lachnospirales</taxon>
        <taxon>Vallitaleaceae</taxon>
        <taxon>Petrocella</taxon>
    </lineage>
</organism>
<dbReference type="AlphaFoldDB" id="A0A3P7PS68"/>
<evidence type="ECO:0000256" key="5">
    <source>
        <dbReference type="ARBA" id="ARBA00022842"/>
    </source>
</evidence>
<dbReference type="Pfam" id="PF07685">
    <property type="entry name" value="GATase_3"/>
    <property type="match status" value="1"/>
</dbReference>
<evidence type="ECO:0000256" key="3">
    <source>
        <dbReference type="ARBA" id="ARBA00022741"/>
    </source>
</evidence>
<dbReference type="KEGG" id="cbar:PATL70BA_0217"/>
<dbReference type="PANTHER" id="PTHR43873">
    <property type="entry name" value="COBYRINATE A,C-DIAMIDE SYNTHASE"/>
    <property type="match status" value="1"/>
</dbReference>
<dbReference type="OrthoDB" id="9764035at2"/>
<dbReference type="Proteomes" id="UP000279029">
    <property type="component" value="Chromosome"/>
</dbReference>
<accession>A0A3P7PS68</accession>
<dbReference type="CDD" id="cd03130">
    <property type="entry name" value="GATase1_CobB"/>
    <property type="match status" value="1"/>
</dbReference>
<evidence type="ECO:0000256" key="2">
    <source>
        <dbReference type="ARBA" id="ARBA00022598"/>
    </source>
</evidence>
<evidence type="ECO:0000259" key="7">
    <source>
        <dbReference type="Pfam" id="PF01656"/>
    </source>
</evidence>
<dbReference type="NCBIfam" id="TIGR00379">
    <property type="entry name" value="cobB"/>
    <property type="match status" value="1"/>
</dbReference>
<feature type="domain" description="CobB/CobQ-like glutamine amidotransferase" evidence="8">
    <location>
        <begin position="242"/>
        <end position="428"/>
    </location>
</feature>
<keyword evidence="5" id="KW-0460">Magnesium</keyword>
<dbReference type="NCBIfam" id="NF002204">
    <property type="entry name" value="PRK01077.1"/>
    <property type="match status" value="1"/>
</dbReference>
<keyword evidence="10" id="KW-1185">Reference proteome</keyword>
<dbReference type="PANTHER" id="PTHR43873:SF1">
    <property type="entry name" value="COBYRINATE A,C-DIAMIDE SYNTHASE"/>
    <property type="match status" value="1"/>
</dbReference>
<dbReference type="InterPro" id="IPR004484">
    <property type="entry name" value="CbiA/CobB_synth"/>
</dbReference>
<evidence type="ECO:0000256" key="6">
    <source>
        <dbReference type="ARBA" id="ARBA00022962"/>
    </source>
</evidence>
<keyword evidence="3" id="KW-0547">Nucleotide-binding</keyword>